<sequence>MVYGLTDEKTVKNGVFGFIDDVKVDFISHQYPLIKPVELTSGIRMLSLEDIGAMKLSAIVQNGSRIKDFIDVYSLLEKLPLGLLVKAYTDKYPQASSQIAKTSLLYHQDIDFSVPIKLLDRKFDWQETSMRLSQAVHRPWITFEDEQPEQSLKRGKRPRL</sequence>
<dbReference type="Proteomes" id="UP000198748">
    <property type="component" value="Unassembled WGS sequence"/>
</dbReference>
<proteinExistence type="predicted"/>
<dbReference type="STRING" id="659014.SAMN04487996_13429"/>
<name>A0A1G8BUE2_9BACT</name>
<dbReference type="Pfam" id="PF08843">
    <property type="entry name" value="AbiEii"/>
    <property type="match status" value="1"/>
</dbReference>
<dbReference type="GO" id="GO:0016740">
    <property type="term" value="F:transferase activity"/>
    <property type="evidence" value="ECO:0007669"/>
    <property type="project" value="UniProtKB-KW"/>
</dbReference>
<dbReference type="RefSeq" id="WP_090157690.1">
    <property type="nucleotide sequence ID" value="NZ_FNAN01000034.1"/>
</dbReference>
<dbReference type="InterPro" id="IPR014942">
    <property type="entry name" value="AbiEii"/>
</dbReference>
<evidence type="ECO:0000313" key="1">
    <source>
        <dbReference type="EMBL" id="SDH36340.1"/>
    </source>
</evidence>
<reference evidence="2" key="1">
    <citation type="submission" date="2016-10" db="EMBL/GenBank/DDBJ databases">
        <authorList>
            <person name="Varghese N."/>
            <person name="Submissions S."/>
        </authorList>
    </citation>
    <scope>NUCLEOTIDE SEQUENCE [LARGE SCALE GENOMIC DNA]</scope>
    <source>
        <strain evidence="2">DSM 25329</strain>
    </source>
</reference>
<evidence type="ECO:0000313" key="2">
    <source>
        <dbReference type="Proteomes" id="UP000198748"/>
    </source>
</evidence>
<protein>
    <submittedName>
        <fullName evidence="1">Nucleotidyl transferase AbiEii toxin, Type IV TA system</fullName>
    </submittedName>
</protein>
<dbReference type="AlphaFoldDB" id="A0A1G8BUE2"/>
<accession>A0A1G8BUE2</accession>
<keyword evidence="2" id="KW-1185">Reference proteome</keyword>
<dbReference type="EMBL" id="FNAN01000034">
    <property type="protein sequence ID" value="SDH36340.1"/>
    <property type="molecule type" value="Genomic_DNA"/>
</dbReference>
<organism evidence="1 2">
    <name type="scientific">Dyadobacter soli</name>
    <dbReference type="NCBI Taxonomy" id="659014"/>
    <lineage>
        <taxon>Bacteria</taxon>
        <taxon>Pseudomonadati</taxon>
        <taxon>Bacteroidota</taxon>
        <taxon>Cytophagia</taxon>
        <taxon>Cytophagales</taxon>
        <taxon>Spirosomataceae</taxon>
        <taxon>Dyadobacter</taxon>
    </lineage>
</organism>
<dbReference type="OrthoDB" id="9796281at2"/>
<gene>
    <name evidence="1" type="ORF">SAMN04487996_13429</name>
</gene>
<keyword evidence="1" id="KW-0808">Transferase</keyword>